<feature type="non-terminal residue" evidence="4">
    <location>
        <position position="1053"/>
    </location>
</feature>
<comment type="caution">
    <text evidence="4">The sequence shown here is derived from an EMBL/GenBank/DDBJ whole genome shotgun (WGS) entry which is preliminary data.</text>
</comment>
<dbReference type="InterPro" id="IPR041679">
    <property type="entry name" value="DNA2/NAM7-like_C"/>
</dbReference>
<dbReference type="InterPro" id="IPR027417">
    <property type="entry name" value="P-loop_NTPase"/>
</dbReference>
<dbReference type="SUPFAM" id="SSF52540">
    <property type="entry name" value="P-loop containing nucleoside triphosphate hydrolases"/>
    <property type="match status" value="1"/>
</dbReference>
<dbReference type="GO" id="GO:0004386">
    <property type="term" value="F:helicase activity"/>
    <property type="evidence" value="ECO:0007669"/>
    <property type="project" value="InterPro"/>
</dbReference>
<evidence type="ECO:0000259" key="2">
    <source>
        <dbReference type="Pfam" id="PF13086"/>
    </source>
</evidence>
<organism evidence="4 5">
    <name type="scientific">bacterium (Candidatus Gribaldobacteria) CG_4_10_14_0_2_um_filter_36_18</name>
    <dbReference type="NCBI Taxonomy" id="2014264"/>
    <lineage>
        <taxon>Bacteria</taxon>
        <taxon>Candidatus Gribaldobacteria</taxon>
    </lineage>
</organism>
<accession>A0A2M7VJG8</accession>
<dbReference type="Pfam" id="PF13087">
    <property type="entry name" value="AAA_12"/>
    <property type="match status" value="1"/>
</dbReference>
<dbReference type="InterPro" id="IPR041677">
    <property type="entry name" value="DNA2/NAM7_AAA_11"/>
</dbReference>
<evidence type="ECO:0000256" key="1">
    <source>
        <dbReference type="SAM" id="Coils"/>
    </source>
</evidence>
<dbReference type="Gene3D" id="3.40.50.300">
    <property type="entry name" value="P-loop containing nucleotide triphosphate hydrolases"/>
    <property type="match status" value="3"/>
</dbReference>
<dbReference type="InterPro" id="IPR045055">
    <property type="entry name" value="DNA2/NAM7-like"/>
</dbReference>
<dbReference type="Proteomes" id="UP000231469">
    <property type="component" value="Unassembled WGS sequence"/>
</dbReference>
<feature type="domain" description="DNA2/NAM7 helicase helicase" evidence="2">
    <location>
        <begin position="306"/>
        <end position="518"/>
    </location>
</feature>
<dbReference type="InterPro" id="IPR047187">
    <property type="entry name" value="SF1_C_Upf1"/>
</dbReference>
<evidence type="ECO:0000313" key="5">
    <source>
        <dbReference type="Proteomes" id="UP000231469"/>
    </source>
</evidence>
<feature type="domain" description="DNA2/NAM7 helicase-like C-terminal" evidence="3">
    <location>
        <begin position="859"/>
        <end position="1037"/>
    </location>
</feature>
<dbReference type="CDD" id="cd18808">
    <property type="entry name" value="SF1_C_Upf1"/>
    <property type="match status" value="1"/>
</dbReference>
<evidence type="ECO:0000259" key="3">
    <source>
        <dbReference type="Pfam" id="PF13087"/>
    </source>
</evidence>
<dbReference type="PANTHER" id="PTHR10887">
    <property type="entry name" value="DNA2/NAM7 HELICASE FAMILY"/>
    <property type="match status" value="1"/>
</dbReference>
<gene>
    <name evidence="4" type="ORF">COX73_03230</name>
</gene>
<sequence length="1053" mass="122525">MEQVSLLNFIKYCLGYIKLTRQRSFILQSKLAIKLPEHFLNLTELLESDIDENAGKLINLETFYSLDPQKITKENQKQYNEEQSIAKKIEEIYNKGRNDPYTKQIFFSFGYYEVEIPVKEEEIELRSDYLSEENENEKPTTKIDRYPLFSLPISIEKVFEKGAGKYFIKPIDTGIQVNIGILADILGEDLYYKLIEEFGRYEVKGDLSLPITNVAIFDEIWDKIRAQLKLTDAKFSEESFVLNEMRVGISPKVNYFIADDLQKLSKYEEDDFKNTSLISWIEDENLSSKDEIPEEGELYFPFLYDEYQLRILSNINNNASIVQGPPGTGKSQTIANLLCHLAAKGKKVLFVSQKEQALKVVKDMLKKLGTRYLFGYMPDVGSIQLNEEDRLDGIAPQLAALESHIDELGYKIYPRRKYPLIVYKEEKGSLITDKSIKNIVEKKIELKQLFNQSIEAQRLFYKLYQELEDLKEYDFEISNPRLFQSTFSDDLRKKIIELKNDIEKLGREVRNYEKNKKKAEFDKLFSILDLKNNHYSELVRKIIDDIVKGGYDGHNKIFRSLKNTLQKLRLKNVRFAFPRELLDFIDDQLGQDISKIQAIKTMEELLNYCRYHEQQQELEKMENDLEDSLNSSGLSNKEFLQIEKLISKANFNEVKEKILRASEIHSQLNEIKIENPNDISLSLNGAEKTRQQRIAKYLQNIINKKILDKYKEGTSVRAIVRKLAKAFGKSKKAYRTFDRLRDNPDNFLAIMDFIPIWIMELDDASRIIPLGPGIFDYVIFDESSQCNIAYGIPAMYRAKKALFVGDSEQMRDDTIIFKSNRSFDELAKKYQISEDLQIKATGEAVQSILDIARLRGLEEVPLRNHYRSPKELIGFSNKYFYKPKGKELIIQNTNYLAYKNTNQIMVIHPVEVDWDKEVSERINVSEAENILDFFRELKSDKRYQEKSIGILSFFNAQAAYLRELFEKEGYKEETDNYKIGIIEGIQGDEKDIILYSFVIRNPDQKNKYIPLTGEGGDIRAGINKGRVNVAFSRARLQTHCFVSMPIEEIPNGI</sequence>
<evidence type="ECO:0000313" key="4">
    <source>
        <dbReference type="EMBL" id="PJA01970.1"/>
    </source>
</evidence>
<proteinExistence type="predicted"/>
<dbReference type="AlphaFoldDB" id="A0A2M7VJG8"/>
<dbReference type="Pfam" id="PF13086">
    <property type="entry name" value="AAA_11"/>
    <property type="match status" value="1"/>
</dbReference>
<protein>
    <submittedName>
        <fullName evidence="4">Uncharacterized protein</fullName>
    </submittedName>
</protein>
<dbReference type="EMBL" id="PFPS01000130">
    <property type="protein sequence ID" value="PJA01970.1"/>
    <property type="molecule type" value="Genomic_DNA"/>
</dbReference>
<reference evidence="5" key="1">
    <citation type="submission" date="2017-09" db="EMBL/GenBank/DDBJ databases">
        <title>Depth-based differentiation of microbial function through sediment-hosted aquifers and enrichment of novel symbionts in the deep terrestrial subsurface.</title>
        <authorList>
            <person name="Probst A.J."/>
            <person name="Ladd B."/>
            <person name="Jarett J.K."/>
            <person name="Geller-Mcgrath D.E."/>
            <person name="Sieber C.M.K."/>
            <person name="Emerson J.B."/>
            <person name="Anantharaman K."/>
            <person name="Thomas B.C."/>
            <person name="Malmstrom R."/>
            <person name="Stieglmeier M."/>
            <person name="Klingl A."/>
            <person name="Woyke T."/>
            <person name="Ryan C.M."/>
            <person name="Banfield J.F."/>
        </authorList>
    </citation>
    <scope>NUCLEOTIDE SEQUENCE [LARGE SCALE GENOMIC DNA]</scope>
</reference>
<name>A0A2M7VJG8_9BACT</name>
<keyword evidence="1" id="KW-0175">Coiled coil</keyword>
<feature type="coiled-coil region" evidence="1">
    <location>
        <begin position="488"/>
        <end position="522"/>
    </location>
</feature>
<dbReference type="PANTHER" id="PTHR10887:SF495">
    <property type="entry name" value="HELICASE SENATAXIN ISOFORM X1-RELATED"/>
    <property type="match status" value="1"/>
</dbReference>